<dbReference type="EMBL" id="CP013232">
    <property type="protein sequence ID" value="AMO94394.1"/>
    <property type="molecule type" value="Genomic_DNA"/>
</dbReference>
<sequence>MQDNVKLTIKPAQEQSFLMERKNRDQRLALVIESEQHLLEIGAPINYHRYGILMLENLPNGREENGEEIMPKFTYSPESLLAFLSAT</sequence>
<evidence type="ECO:0000313" key="1">
    <source>
        <dbReference type="EMBL" id="AMO94394.1"/>
    </source>
</evidence>
<organism evidence="1">
    <name type="scientific">Collimonas fungivorans</name>
    <dbReference type="NCBI Taxonomy" id="158899"/>
    <lineage>
        <taxon>Bacteria</taxon>
        <taxon>Pseudomonadati</taxon>
        <taxon>Pseudomonadota</taxon>
        <taxon>Betaproteobacteria</taxon>
        <taxon>Burkholderiales</taxon>
        <taxon>Oxalobacteraceae</taxon>
        <taxon>Collimonas</taxon>
    </lineage>
</organism>
<protein>
    <submittedName>
        <fullName evidence="1">Uncharacterized protein</fullName>
    </submittedName>
</protein>
<dbReference type="Proteomes" id="UP000072421">
    <property type="component" value="Chromosome"/>
</dbReference>
<reference evidence="1 2" key="1">
    <citation type="submission" date="2015-11" db="EMBL/GenBank/DDBJ databases">
        <title>Exploring the genomic traits of fungus-feeding bacterial genus Collimonas.</title>
        <authorList>
            <person name="Song C."/>
            <person name="Schmidt R."/>
            <person name="de Jager V."/>
            <person name="Krzyzanowska D."/>
            <person name="Jongedijk E."/>
            <person name="Cankar K."/>
            <person name="Beekwilder J."/>
            <person name="van Veen A."/>
            <person name="de Boer W."/>
            <person name="van Veen J.A."/>
            <person name="Garbeva P."/>
        </authorList>
    </citation>
    <scope>NUCLEOTIDE SEQUENCE [LARGE SCALE GENOMIC DNA]</scope>
    <source>
        <strain evidence="1 2">Ter6</strain>
    </source>
</reference>
<evidence type="ECO:0000313" key="2">
    <source>
        <dbReference type="Proteomes" id="UP000072421"/>
    </source>
</evidence>
<proteinExistence type="predicted"/>
<gene>
    <name evidence="1" type="ORF">CFter6_1692</name>
</gene>
<dbReference type="AlphaFoldDB" id="A0A127P9S3"/>
<dbReference type="RefSeq" id="WP_150118675.1">
    <property type="nucleotide sequence ID" value="NZ_CP013232.1"/>
</dbReference>
<dbReference type="PATRIC" id="fig|158899.10.peg.1701"/>
<accession>A0A127P9S3</accession>
<name>A0A127P9S3_9BURK</name>